<evidence type="ECO:0000256" key="3">
    <source>
        <dbReference type="ARBA" id="ARBA00022729"/>
    </source>
</evidence>
<dbReference type="GO" id="GO:0008234">
    <property type="term" value="F:cysteine-type peptidase activity"/>
    <property type="evidence" value="ECO:0007669"/>
    <property type="project" value="UniProtKB-KW"/>
</dbReference>
<dbReference type="InterPro" id="IPR000200">
    <property type="entry name" value="Peptidase_C10"/>
</dbReference>
<dbReference type="PROSITE" id="PS51257">
    <property type="entry name" value="PROKAR_LIPOPROTEIN"/>
    <property type="match status" value="1"/>
</dbReference>
<keyword evidence="2" id="KW-0645">Protease</keyword>
<reference evidence="8" key="1">
    <citation type="submission" date="2011-12" db="EMBL/GenBank/DDBJ databases">
        <title>Complete sequence of Tannerella forsythia ATCC 43037.</title>
        <authorList>
            <person name="Dewhirst F."/>
            <person name="Tanner A."/>
            <person name="Izard J."/>
            <person name="Brinkac L."/>
            <person name="Durkin A.S."/>
            <person name="Hostetler J."/>
            <person name="Shetty J."/>
            <person name="Torralba M."/>
            <person name="Gill S."/>
            <person name="Nelson K."/>
        </authorList>
    </citation>
    <scope>NUCLEOTIDE SEQUENCE [LARGE SCALE GENOMIC DNA]</scope>
    <source>
        <strain evidence="8">ATCC 43037 / JCM 10827 / CCUG 33226 / KCTC 5666 / FDC 338</strain>
    </source>
</reference>
<dbReference type="HOGENOM" id="CLU_045358_0_0_10"/>
<dbReference type="AlphaFoldDB" id="G8UN98"/>
<evidence type="ECO:0000256" key="1">
    <source>
        <dbReference type="ARBA" id="ARBA00009693"/>
    </source>
</evidence>
<comment type="similarity">
    <text evidence="1">Belongs to the peptidase C10 family.</text>
</comment>
<dbReference type="InterPro" id="IPR044934">
    <property type="entry name" value="Streptopain_sf"/>
</dbReference>
<dbReference type="PATRIC" id="fig|203275.8.peg.2415"/>
<dbReference type="EMBL" id="CP003191">
    <property type="protein sequence ID" value="AEW21714.1"/>
    <property type="molecule type" value="Genomic_DNA"/>
</dbReference>
<keyword evidence="4" id="KW-0378">Hydrolase</keyword>
<dbReference type="GO" id="GO:0006508">
    <property type="term" value="P:proteolysis"/>
    <property type="evidence" value="ECO:0007669"/>
    <property type="project" value="UniProtKB-KW"/>
</dbReference>
<evidence type="ECO:0000256" key="4">
    <source>
        <dbReference type="ARBA" id="ARBA00022801"/>
    </source>
</evidence>
<proteinExistence type="inferred from homology"/>
<name>G8UN98_TANFA</name>
<dbReference type="STRING" id="203275.BFO_2818"/>
<sequence length="435" mass="50546">MRTIYLFSLSLVITFIFSSCKDDDVITHDQVKEKPSLLTEANNENYSLDEAKKLANDFFNTLDGVNKLKSGEINTILSSSTHTIKALDSINLYVFNYKKGGFVIINPIKRHSSRILAFSEKDNLPIEKLNSGVLSLWKDYTMECLLKQEIADKNAPKLRSLINRPFPEYIKKLLKIKVGSLTESQRREILNYLHDTDVTKVFAEPIIKTNWHQDFPYNDNCPHHYPAGCVAISVGQILNHYRKWDGESWNWDKVNRSEKPEISRFVRTVGSGVKMTYHKGGSYPDWANLNFITDLNYREVTFLKKIGYDAKSYNLPNKAYILFDELKEKRPVIMSGFKKQVIIPLDGHSWIADGLKTLTRGYIMDRTEVAERGFDFNLFPYEDIPVGKILNEREDDYFHFNFGWGGTNNNWFLYTFVRFESIDFNTHLKFVTVQK</sequence>
<accession>G8UN98</accession>
<keyword evidence="5" id="KW-0788">Thiol protease</keyword>
<evidence type="ECO:0000256" key="2">
    <source>
        <dbReference type="ARBA" id="ARBA00022670"/>
    </source>
</evidence>
<dbReference type="KEGG" id="tfo:BFO_2818"/>
<evidence type="ECO:0000313" key="8">
    <source>
        <dbReference type="Proteomes" id="UP000005436"/>
    </source>
</evidence>
<evidence type="ECO:0000313" key="7">
    <source>
        <dbReference type="EMBL" id="AEW21714.1"/>
    </source>
</evidence>
<organism evidence="7 8">
    <name type="scientific">Tannerella forsythia (strain ATCC 43037 / JCM 10827 / CCUG 21028 A / KCTC 5666 / FDC 338)</name>
    <name type="common">Bacteroides forsythus</name>
    <dbReference type="NCBI Taxonomy" id="203275"/>
    <lineage>
        <taxon>Bacteria</taxon>
        <taxon>Pseudomonadati</taxon>
        <taxon>Bacteroidota</taxon>
        <taxon>Bacteroidia</taxon>
        <taxon>Bacteroidales</taxon>
        <taxon>Tannerellaceae</taxon>
        <taxon>Tannerella</taxon>
    </lineage>
</organism>
<dbReference type="Pfam" id="PF13734">
    <property type="entry name" value="Inhibitor_I69"/>
    <property type="match status" value="1"/>
</dbReference>
<protein>
    <submittedName>
        <fullName evidence="7">Peptidase C10 family</fullName>
    </submittedName>
</protein>
<dbReference type="SUPFAM" id="SSF54001">
    <property type="entry name" value="Cysteine proteinases"/>
    <property type="match status" value="1"/>
</dbReference>
<keyword evidence="8" id="KW-1185">Reference proteome</keyword>
<dbReference type="Pfam" id="PF01640">
    <property type="entry name" value="Peptidase_C10"/>
    <property type="match status" value="1"/>
</dbReference>
<dbReference type="eggNOG" id="ENOG50309XW">
    <property type="taxonomic scope" value="Bacteria"/>
</dbReference>
<feature type="domain" description="Spi protease inhibitor" evidence="6">
    <location>
        <begin position="49"/>
        <end position="144"/>
    </location>
</feature>
<evidence type="ECO:0000256" key="5">
    <source>
        <dbReference type="ARBA" id="ARBA00022807"/>
    </source>
</evidence>
<dbReference type="Gene3D" id="3.90.70.50">
    <property type="entry name" value="Peptidase C10, streptopain"/>
    <property type="match status" value="1"/>
</dbReference>
<keyword evidence="3" id="KW-0732">Signal</keyword>
<dbReference type="InterPro" id="IPR038765">
    <property type="entry name" value="Papain-like_cys_pep_sf"/>
</dbReference>
<dbReference type="InterPro" id="IPR025896">
    <property type="entry name" value="Spi_Prtas-inh"/>
</dbReference>
<dbReference type="Proteomes" id="UP000005436">
    <property type="component" value="Chromosome"/>
</dbReference>
<gene>
    <name evidence="7" type="ordered locus">BFO_2818</name>
</gene>
<evidence type="ECO:0000259" key="6">
    <source>
        <dbReference type="Pfam" id="PF13734"/>
    </source>
</evidence>